<keyword evidence="4" id="KW-1003">Cell membrane</keyword>
<feature type="domain" description="HAMP" evidence="16">
    <location>
        <begin position="81"/>
        <end position="127"/>
    </location>
</feature>
<dbReference type="InterPro" id="IPR050398">
    <property type="entry name" value="HssS/ArlS-like"/>
</dbReference>
<dbReference type="Gene3D" id="1.10.287.130">
    <property type="match status" value="1"/>
</dbReference>
<dbReference type="EC" id="2.7.13.3" evidence="3"/>
<comment type="caution">
    <text evidence="17">The sequence shown here is derived from an EMBL/GenBank/DDBJ whole genome shotgun (WGS) entry which is preliminary data.</text>
</comment>
<dbReference type="GO" id="GO:0000155">
    <property type="term" value="F:phosphorelay sensor kinase activity"/>
    <property type="evidence" value="ECO:0007669"/>
    <property type="project" value="InterPro"/>
</dbReference>
<evidence type="ECO:0000256" key="2">
    <source>
        <dbReference type="ARBA" id="ARBA00004651"/>
    </source>
</evidence>
<dbReference type="CDD" id="cd00075">
    <property type="entry name" value="HATPase"/>
    <property type="match status" value="1"/>
</dbReference>
<dbReference type="FunFam" id="3.30.565.10:FF:000013">
    <property type="entry name" value="Two-component sensor histidine kinase"/>
    <property type="match status" value="1"/>
</dbReference>
<dbReference type="GO" id="GO:0005524">
    <property type="term" value="F:ATP binding"/>
    <property type="evidence" value="ECO:0007669"/>
    <property type="project" value="UniProtKB-KW"/>
</dbReference>
<evidence type="ECO:0000256" key="11">
    <source>
        <dbReference type="ARBA" id="ARBA00022989"/>
    </source>
</evidence>
<dbReference type="InterPro" id="IPR036097">
    <property type="entry name" value="HisK_dim/P_sf"/>
</dbReference>
<dbReference type="Gene3D" id="6.10.340.10">
    <property type="match status" value="1"/>
</dbReference>
<comment type="subcellular location">
    <subcellularLocation>
        <location evidence="2">Cell membrane</location>
        <topology evidence="2">Multi-pass membrane protein</topology>
    </subcellularLocation>
</comment>
<feature type="domain" description="Histidine kinase" evidence="15">
    <location>
        <begin position="142"/>
        <end position="359"/>
    </location>
</feature>
<keyword evidence="7 14" id="KW-0812">Transmembrane</keyword>
<dbReference type="InterPro" id="IPR004358">
    <property type="entry name" value="Sig_transdc_His_kin-like_C"/>
</dbReference>
<keyword evidence="8" id="KW-0547">Nucleotide-binding</keyword>
<keyword evidence="10" id="KW-0067">ATP-binding</keyword>
<dbReference type="SUPFAM" id="SSF47384">
    <property type="entry name" value="Homodimeric domain of signal transducing histidine kinase"/>
    <property type="match status" value="1"/>
</dbReference>
<evidence type="ECO:0000256" key="6">
    <source>
        <dbReference type="ARBA" id="ARBA00022679"/>
    </source>
</evidence>
<dbReference type="GO" id="GO:0005886">
    <property type="term" value="C:plasma membrane"/>
    <property type="evidence" value="ECO:0007669"/>
    <property type="project" value="UniProtKB-SubCell"/>
</dbReference>
<evidence type="ECO:0000256" key="9">
    <source>
        <dbReference type="ARBA" id="ARBA00022777"/>
    </source>
</evidence>
<dbReference type="InterPro" id="IPR036890">
    <property type="entry name" value="HATPase_C_sf"/>
</dbReference>
<dbReference type="CDD" id="cd00082">
    <property type="entry name" value="HisKA"/>
    <property type="match status" value="1"/>
</dbReference>
<dbReference type="Pfam" id="PF00672">
    <property type="entry name" value="HAMP"/>
    <property type="match status" value="1"/>
</dbReference>
<dbReference type="EMBL" id="SPSF01000055">
    <property type="protein sequence ID" value="MPQ64743.1"/>
    <property type="molecule type" value="Genomic_DNA"/>
</dbReference>
<dbReference type="PROSITE" id="PS50885">
    <property type="entry name" value="HAMP"/>
    <property type="match status" value="1"/>
</dbReference>
<comment type="catalytic activity">
    <reaction evidence="1">
        <text>ATP + protein L-histidine = ADP + protein N-phospho-L-histidine.</text>
        <dbReference type="EC" id="2.7.13.3"/>
    </reaction>
</comment>
<dbReference type="SMART" id="SM00387">
    <property type="entry name" value="HATPase_c"/>
    <property type="match status" value="1"/>
</dbReference>
<dbReference type="CDD" id="cd06225">
    <property type="entry name" value="HAMP"/>
    <property type="match status" value="1"/>
</dbReference>
<evidence type="ECO:0000256" key="3">
    <source>
        <dbReference type="ARBA" id="ARBA00012438"/>
    </source>
</evidence>
<dbReference type="SUPFAM" id="SSF55874">
    <property type="entry name" value="ATPase domain of HSP90 chaperone/DNA topoisomerase II/histidine kinase"/>
    <property type="match status" value="1"/>
</dbReference>
<organism evidence="17 18">
    <name type="scientific">Clostridium estertheticum</name>
    <dbReference type="NCBI Taxonomy" id="238834"/>
    <lineage>
        <taxon>Bacteria</taxon>
        <taxon>Bacillati</taxon>
        <taxon>Bacillota</taxon>
        <taxon>Clostridia</taxon>
        <taxon>Eubacteriales</taxon>
        <taxon>Clostridiaceae</taxon>
        <taxon>Clostridium</taxon>
    </lineage>
</organism>
<dbReference type="PANTHER" id="PTHR45528">
    <property type="entry name" value="SENSOR HISTIDINE KINASE CPXA"/>
    <property type="match status" value="1"/>
</dbReference>
<evidence type="ECO:0000256" key="7">
    <source>
        <dbReference type="ARBA" id="ARBA00022692"/>
    </source>
</evidence>
<evidence type="ECO:0000256" key="14">
    <source>
        <dbReference type="SAM" id="Phobius"/>
    </source>
</evidence>
<evidence type="ECO:0000256" key="10">
    <source>
        <dbReference type="ARBA" id="ARBA00022840"/>
    </source>
</evidence>
<dbReference type="PROSITE" id="PS50109">
    <property type="entry name" value="HIS_KIN"/>
    <property type="match status" value="1"/>
</dbReference>
<evidence type="ECO:0000313" key="17">
    <source>
        <dbReference type="EMBL" id="MPQ64743.1"/>
    </source>
</evidence>
<reference evidence="17 18" key="1">
    <citation type="journal article" date="2019" name="Lett. Appl. Microbiol.">
        <title>A case of 'blown pack' spoilage of vacuum-packaged pork likely associated with Clostridium estertheticum in Canada.</title>
        <authorList>
            <person name="Zhang P."/>
            <person name="Ward P."/>
            <person name="McMullen L.M."/>
            <person name="Yang X."/>
        </authorList>
    </citation>
    <scope>NUCLEOTIDE SEQUENCE [LARGE SCALE GENOMIC DNA]</scope>
    <source>
        <strain evidence="17 18">MA19</strain>
    </source>
</reference>
<protein>
    <recommendedName>
        <fullName evidence="3">histidine kinase</fullName>
        <ecNumber evidence="3">2.7.13.3</ecNumber>
    </recommendedName>
</protein>
<evidence type="ECO:0000313" key="18">
    <source>
        <dbReference type="Proteomes" id="UP000342249"/>
    </source>
</evidence>
<proteinExistence type="predicted"/>
<keyword evidence="6" id="KW-0808">Transferase</keyword>
<dbReference type="InterPro" id="IPR003661">
    <property type="entry name" value="HisK_dim/P_dom"/>
</dbReference>
<keyword evidence="9 17" id="KW-0418">Kinase</keyword>
<sequence>MKNKISTVRYKLILAFFTSAVMAGLCMLIICMILFEASRVKPFAIFFVKNYILFSLLLFIILILLMIGFFLLLTKNKIVYLEDIIKTLETISNGNLEVNIPVKSSDELGKLATTVNSMVYKLKILIEEEKSWEKTKNDLITNLSHDLRTPLTSILGYMGLIANIQYTDEESLNHYANITFKKCNELKVLIDGLFEYSKLTNPGLKINKSMLNLGELLEQVILGFIPLLKESKMEYRLFFSNEKIIINADPILLVRVFENIINNAVKYGSEGKYLDIELSTKNNIALLRIINYGKPIFDKDIPFIFERFYKADKSRFEQKNGSGLGLAIVKSIIELHKGTVTVSNLDNRTVFEIRFRINASNENPYIK</sequence>
<dbReference type="InterPro" id="IPR005467">
    <property type="entry name" value="His_kinase_dom"/>
</dbReference>
<dbReference type="InterPro" id="IPR003660">
    <property type="entry name" value="HAMP_dom"/>
</dbReference>
<dbReference type="Proteomes" id="UP000342249">
    <property type="component" value="Unassembled WGS sequence"/>
</dbReference>
<evidence type="ECO:0000259" key="16">
    <source>
        <dbReference type="PROSITE" id="PS50885"/>
    </source>
</evidence>
<evidence type="ECO:0000256" key="13">
    <source>
        <dbReference type="ARBA" id="ARBA00023136"/>
    </source>
</evidence>
<dbReference type="SMART" id="SM00388">
    <property type="entry name" value="HisKA"/>
    <property type="match status" value="1"/>
</dbReference>
<dbReference type="Pfam" id="PF02518">
    <property type="entry name" value="HATPase_c"/>
    <property type="match status" value="1"/>
</dbReference>
<feature type="transmembrane region" description="Helical" evidence="14">
    <location>
        <begin position="51"/>
        <end position="73"/>
    </location>
</feature>
<evidence type="ECO:0000256" key="1">
    <source>
        <dbReference type="ARBA" id="ARBA00000085"/>
    </source>
</evidence>
<keyword evidence="13 14" id="KW-0472">Membrane</keyword>
<dbReference type="PRINTS" id="PR00344">
    <property type="entry name" value="BCTRLSENSOR"/>
</dbReference>
<gene>
    <name evidence="17" type="ORF">E4V82_21970</name>
</gene>
<dbReference type="SMART" id="SM00304">
    <property type="entry name" value="HAMP"/>
    <property type="match status" value="1"/>
</dbReference>
<keyword evidence="12" id="KW-0902">Two-component regulatory system</keyword>
<dbReference type="Pfam" id="PF00512">
    <property type="entry name" value="HisKA"/>
    <property type="match status" value="1"/>
</dbReference>
<evidence type="ECO:0000256" key="4">
    <source>
        <dbReference type="ARBA" id="ARBA00022475"/>
    </source>
</evidence>
<evidence type="ECO:0000259" key="15">
    <source>
        <dbReference type="PROSITE" id="PS50109"/>
    </source>
</evidence>
<accession>A0A5N7J7R3</accession>
<name>A0A5N7J7R3_9CLOT</name>
<dbReference type="Gene3D" id="3.30.565.10">
    <property type="entry name" value="Histidine kinase-like ATPase, C-terminal domain"/>
    <property type="match status" value="1"/>
</dbReference>
<dbReference type="PANTHER" id="PTHR45528:SF1">
    <property type="entry name" value="SENSOR HISTIDINE KINASE CPXA"/>
    <property type="match status" value="1"/>
</dbReference>
<dbReference type="RefSeq" id="WP_152753895.1">
    <property type="nucleotide sequence ID" value="NZ_JAHLDQ010000008.1"/>
</dbReference>
<dbReference type="SUPFAM" id="SSF158472">
    <property type="entry name" value="HAMP domain-like"/>
    <property type="match status" value="1"/>
</dbReference>
<evidence type="ECO:0000256" key="12">
    <source>
        <dbReference type="ARBA" id="ARBA00023012"/>
    </source>
</evidence>
<keyword evidence="5" id="KW-0597">Phosphoprotein</keyword>
<dbReference type="AlphaFoldDB" id="A0A5N7J7R3"/>
<dbReference type="InterPro" id="IPR003594">
    <property type="entry name" value="HATPase_dom"/>
</dbReference>
<evidence type="ECO:0000256" key="8">
    <source>
        <dbReference type="ARBA" id="ARBA00022741"/>
    </source>
</evidence>
<evidence type="ECO:0000256" key="5">
    <source>
        <dbReference type="ARBA" id="ARBA00022553"/>
    </source>
</evidence>
<keyword evidence="11 14" id="KW-1133">Transmembrane helix</keyword>
<feature type="transmembrane region" description="Helical" evidence="14">
    <location>
        <begin position="12"/>
        <end position="35"/>
    </location>
</feature>